<dbReference type="EMBL" id="POUW01000002">
    <property type="protein sequence ID" value="PNG06627.1"/>
    <property type="molecule type" value="Genomic_DNA"/>
</dbReference>
<organism evidence="2 3">
    <name type="scientific">Stutzerimonas stutzeri</name>
    <name type="common">Pseudomonas stutzeri</name>
    <dbReference type="NCBI Taxonomy" id="316"/>
    <lineage>
        <taxon>Bacteria</taxon>
        <taxon>Pseudomonadati</taxon>
        <taxon>Pseudomonadota</taxon>
        <taxon>Gammaproteobacteria</taxon>
        <taxon>Pseudomonadales</taxon>
        <taxon>Pseudomonadaceae</taxon>
        <taxon>Stutzerimonas</taxon>
    </lineage>
</organism>
<reference evidence="2 3" key="1">
    <citation type="submission" date="2018-01" db="EMBL/GenBank/DDBJ databases">
        <title>Denitrification phenotypes of diverse strains of Pseudomonas stutzeri.</title>
        <authorList>
            <person name="Milligan D.A."/>
            <person name="Bergaust L."/>
            <person name="Bakken L.R."/>
            <person name="Frostegard A."/>
        </authorList>
    </citation>
    <scope>NUCLEOTIDE SEQUENCE [LARGE SCALE GENOMIC DNA]</scope>
    <source>
        <strain evidence="2 3">28a3</strain>
    </source>
</reference>
<feature type="region of interest" description="Disordered" evidence="1">
    <location>
        <begin position="46"/>
        <end position="77"/>
    </location>
</feature>
<name>A0A2N8SVY1_STUST</name>
<evidence type="ECO:0000256" key="1">
    <source>
        <dbReference type="SAM" id="MobiDB-lite"/>
    </source>
</evidence>
<proteinExistence type="predicted"/>
<dbReference type="Proteomes" id="UP000235897">
    <property type="component" value="Unassembled WGS sequence"/>
</dbReference>
<dbReference type="AlphaFoldDB" id="A0A2N8SVY1"/>
<evidence type="ECO:0000313" key="3">
    <source>
        <dbReference type="Proteomes" id="UP000235897"/>
    </source>
</evidence>
<evidence type="ECO:0000313" key="2">
    <source>
        <dbReference type="EMBL" id="PNG06627.1"/>
    </source>
</evidence>
<gene>
    <name evidence="2" type="ORF">CXL00_06755</name>
</gene>
<dbReference type="OrthoDB" id="7033602at2"/>
<sequence>MLRSFPPYGVSRRAKGFVAVAVQKLPDDSVPNPLQEAERRRCVGGREAWMPSEERWARDGPSRRPPEQRRSEGSFAKQNPDVGVAFFLVTFSWPHKKK</sequence>
<comment type="caution">
    <text evidence="2">The sequence shown here is derived from an EMBL/GenBank/DDBJ whole genome shotgun (WGS) entry which is preliminary data.</text>
</comment>
<accession>A0A2N8SVY1</accession>
<feature type="compositionally biased region" description="Basic and acidic residues" evidence="1">
    <location>
        <begin position="52"/>
        <end position="72"/>
    </location>
</feature>
<protein>
    <submittedName>
        <fullName evidence="2">Uncharacterized protein</fullName>
    </submittedName>
</protein>